<accession>S8CFB9</accession>
<dbReference type="PANTHER" id="PTHR45666:SF5">
    <property type="entry name" value="TYPE IV INOSITOL POLYPHOSPHATE 5-PHOSPHATASE 3"/>
    <property type="match status" value="1"/>
</dbReference>
<feature type="non-terminal residue" evidence="4">
    <location>
        <position position="293"/>
    </location>
</feature>
<proteinExistence type="inferred from homology"/>
<evidence type="ECO:0000313" key="5">
    <source>
        <dbReference type="Proteomes" id="UP000015453"/>
    </source>
</evidence>
<evidence type="ECO:0000259" key="3">
    <source>
        <dbReference type="SMART" id="SM00128"/>
    </source>
</evidence>
<dbReference type="OrthoDB" id="62798at2759"/>
<dbReference type="AlphaFoldDB" id="S8CFB9"/>
<dbReference type="Gene3D" id="3.60.10.10">
    <property type="entry name" value="Endonuclease/exonuclease/phosphatase"/>
    <property type="match status" value="1"/>
</dbReference>
<keyword evidence="2" id="KW-0378">Hydrolase</keyword>
<dbReference type="SMART" id="SM00128">
    <property type="entry name" value="IPPc"/>
    <property type="match status" value="1"/>
</dbReference>
<dbReference type="GO" id="GO:0046856">
    <property type="term" value="P:phosphatidylinositol dephosphorylation"/>
    <property type="evidence" value="ECO:0007669"/>
    <property type="project" value="InterPro"/>
</dbReference>
<dbReference type="Proteomes" id="UP000015453">
    <property type="component" value="Unassembled WGS sequence"/>
</dbReference>
<dbReference type="GO" id="GO:0034485">
    <property type="term" value="F:phosphatidylinositol-3,4,5-trisphosphate 5-phosphatase activity"/>
    <property type="evidence" value="ECO:0007669"/>
    <property type="project" value="TreeGrafter"/>
</dbReference>
<keyword evidence="5" id="KW-1185">Reference proteome</keyword>
<organism evidence="4 5">
    <name type="scientific">Genlisea aurea</name>
    <dbReference type="NCBI Taxonomy" id="192259"/>
    <lineage>
        <taxon>Eukaryota</taxon>
        <taxon>Viridiplantae</taxon>
        <taxon>Streptophyta</taxon>
        <taxon>Embryophyta</taxon>
        <taxon>Tracheophyta</taxon>
        <taxon>Spermatophyta</taxon>
        <taxon>Magnoliopsida</taxon>
        <taxon>eudicotyledons</taxon>
        <taxon>Gunneridae</taxon>
        <taxon>Pentapetalae</taxon>
        <taxon>asterids</taxon>
        <taxon>lamiids</taxon>
        <taxon>Lamiales</taxon>
        <taxon>Lentibulariaceae</taxon>
        <taxon>Genlisea</taxon>
    </lineage>
</organism>
<feature type="domain" description="Inositol polyphosphate-related phosphatase" evidence="3">
    <location>
        <begin position="1"/>
        <end position="293"/>
    </location>
</feature>
<dbReference type="InterPro" id="IPR036691">
    <property type="entry name" value="Endo/exonu/phosph_ase_sf"/>
</dbReference>
<dbReference type="InterPro" id="IPR045849">
    <property type="entry name" value="IP5P_plant"/>
</dbReference>
<evidence type="ECO:0000313" key="4">
    <source>
        <dbReference type="EMBL" id="EPS63241.1"/>
    </source>
</evidence>
<dbReference type="PANTHER" id="PTHR45666">
    <property type="entry name" value="TYPE IV INOSITOL POLYPHOSPHATE 5-PHOSPHATASE 9"/>
    <property type="match status" value="1"/>
</dbReference>
<reference evidence="4 5" key="1">
    <citation type="journal article" date="2013" name="BMC Genomics">
        <title>The miniature genome of a carnivorous plant Genlisea aurea contains a low number of genes and short non-coding sequences.</title>
        <authorList>
            <person name="Leushkin E.V."/>
            <person name="Sutormin R.A."/>
            <person name="Nabieva E.R."/>
            <person name="Penin A.A."/>
            <person name="Kondrashov A.S."/>
            <person name="Logacheva M.D."/>
        </authorList>
    </citation>
    <scope>NUCLEOTIDE SEQUENCE [LARGE SCALE GENOMIC DNA]</scope>
</reference>
<gene>
    <name evidence="4" type="ORF">M569_11545</name>
</gene>
<dbReference type="Pfam" id="PF22669">
    <property type="entry name" value="Exo_endo_phos2"/>
    <property type="match status" value="2"/>
</dbReference>
<dbReference type="GO" id="GO:0004445">
    <property type="term" value="F:inositol-polyphosphate 5-phosphatase activity"/>
    <property type="evidence" value="ECO:0007669"/>
    <property type="project" value="InterPro"/>
</dbReference>
<evidence type="ECO:0000256" key="1">
    <source>
        <dbReference type="ARBA" id="ARBA00010768"/>
    </source>
</evidence>
<dbReference type="GO" id="GO:0004439">
    <property type="term" value="F:phosphatidylinositol-4,5-bisphosphate 5-phosphatase activity"/>
    <property type="evidence" value="ECO:0007669"/>
    <property type="project" value="TreeGrafter"/>
</dbReference>
<dbReference type="EMBL" id="AUSU01005611">
    <property type="protein sequence ID" value="EPS63241.1"/>
    <property type="molecule type" value="Genomic_DNA"/>
</dbReference>
<feature type="non-terminal residue" evidence="4">
    <location>
        <position position="1"/>
    </location>
</feature>
<comment type="caution">
    <text evidence="4">The sequence shown here is derived from an EMBL/GenBank/DDBJ whole genome shotgun (WGS) entry which is preliminary data.</text>
</comment>
<dbReference type="SUPFAM" id="SSF56219">
    <property type="entry name" value="DNase I-like"/>
    <property type="match status" value="1"/>
</dbReference>
<evidence type="ECO:0000256" key="2">
    <source>
        <dbReference type="ARBA" id="ARBA00022801"/>
    </source>
</evidence>
<name>S8CFB9_9LAMI</name>
<dbReference type="InterPro" id="IPR000300">
    <property type="entry name" value="IPPc"/>
</dbReference>
<sequence length="293" mass="33340">KCFRVCAATWNVAGRVPPDDINLDDWLDIDDPAQIYVIGFQEVIPLNPGNIFGAEDSRPILKWESIIRKSFSRIPPAADFKSFSDPPSPSGFQMLESRLDDEEPIRPLLESDASEDIIDRSMPSASPLKLHGLAFLSDADLECSVERRRRPRYVRIVSKQMVGVFITIWVCRSLRRYIRNLRVSTVGVGVMGYIGNKGSIAVSMSIHETPFCFICSHLASGEKEGDAVKRNSDVLEIHRRTHFGIALPKTIYDHERIFWLGDLNYRIDLSYEETKELVSKKDWSKLLNKDQVI</sequence>
<comment type="similarity">
    <text evidence="1">Belongs to the inositol polyphosphate 5-phosphatase family.</text>
</comment>
<protein>
    <recommendedName>
        <fullName evidence="3">Inositol polyphosphate-related phosphatase domain-containing protein</fullName>
    </recommendedName>
</protein>